<feature type="transmembrane region" description="Helical" evidence="1">
    <location>
        <begin position="203"/>
        <end position="227"/>
    </location>
</feature>
<dbReference type="EMBL" id="FRXO01000004">
    <property type="protein sequence ID" value="SHO65896.1"/>
    <property type="molecule type" value="Genomic_DNA"/>
</dbReference>
<evidence type="ECO:0000313" key="4">
    <source>
        <dbReference type="EMBL" id="SHO65896.1"/>
    </source>
</evidence>
<feature type="transmembrane region" description="Helical" evidence="1">
    <location>
        <begin position="38"/>
        <end position="57"/>
    </location>
</feature>
<feature type="transmembrane region" description="Helical" evidence="1">
    <location>
        <begin position="365"/>
        <end position="386"/>
    </location>
</feature>
<dbReference type="Proteomes" id="UP000186406">
    <property type="component" value="Unassembled WGS sequence"/>
</dbReference>
<dbReference type="PANTHER" id="PTHR39084">
    <property type="entry name" value="MEMBRANE PROTEIN-RELATED"/>
    <property type="match status" value="1"/>
</dbReference>
<evidence type="ECO:0000313" key="5">
    <source>
        <dbReference type="Proteomes" id="UP000186406"/>
    </source>
</evidence>
<feature type="transmembrane region" description="Helical" evidence="1">
    <location>
        <begin position="270"/>
        <end position="291"/>
    </location>
</feature>
<name>A0A1M7ZMK6_9HYPH</name>
<dbReference type="Pfam" id="PF13194">
    <property type="entry name" value="DUF4010"/>
    <property type="match status" value="1"/>
</dbReference>
<evidence type="ECO:0000259" key="3">
    <source>
        <dbReference type="Pfam" id="PF13194"/>
    </source>
</evidence>
<dbReference type="AlphaFoldDB" id="A0A1M7ZMK6"/>
<feature type="transmembrane region" description="Helical" evidence="1">
    <location>
        <begin position="339"/>
        <end position="359"/>
    </location>
</feature>
<dbReference type="PANTHER" id="PTHR39084:SF1">
    <property type="entry name" value="DUF4010 DOMAIN-CONTAINING PROTEIN"/>
    <property type="match status" value="1"/>
</dbReference>
<feature type="transmembrane region" description="Helical" evidence="1">
    <location>
        <begin position="89"/>
        <end position="109"/>
    </location>
</feature>
<accession>A0A1M7ZMK6</accession>
<evidence type="ECO:0000256" key="1">
    <source>
        <dbReference type="SAM" id="Phobius"/>
    </source>
</evidence>
<feature type="transmembrane region" description="Helical" evidence="1">
    <location>
        <begin position="145"/>
        <end position="163"/>
    </location>
</feature>
<keyword evidence="1" id="KW-0472">Membrane</keyword>
<protein>
    <submittedName>
        <fullName evidence="4">Uncharacterized membrane protein, DUF4010 family</fullName>
    </submittedName>
</protein>
<feature type="transmembrane region" description="Helical" evidence="1">
    <location>
        <begin position="311"/>
        <end position="332"/>
    </location>
</feature>
<dbReference type="STRING" id="1123029.SAMN02745172_02545"/>
<dbReference type="RefSeq" id="WP_073629146.1">
    <property type="nucleotide sequence ID" value="NZ_FRXO01000004.1"/>
</dbReference>
<dbReference type="InterPro" id="IPR049177">
    <property type="entry name" value="MgtC_SapB_SrpB_YhiD_N"/>
</dbReference>
<feature type="transmembrane region" description="Helical" evidence="1">
    <location>
        <begin position="178"/>
        <end position="196"/>
    </location>
</feature>
<feature type="transmembrane region" description="Helical" evidence="1">
    <location>
        <begin position="398"/>
        <end position="421"/>
    </location>
</feature>
<keyword evidence="1" id="KW-0812">Transmembrane</keyword>
<reference evidence="4 5" key="1">
    <citation type="submission" date="2016-12" db="EMBL/GenBank/DDBJ databases">
        <authorList>
            <person name="Song W.-J."/>
            <person name="Kurnit D.M."/>
        </authorList>
    </citation>
    <scope>NUCLEOTIDE SEQUENCE [LARGE SCALE GENOMIC DNA]</scope>
    <source>
        <strain evidence="4 5">DSM 19599</strain>
    </source>
</reference>
<evidence type="ECO:0000259" key="2">
    <source>
        <dbReference type="Pfam" id="PF02308"/>
    </source>
</evidence>
<proteinExistence type="predicted"/>
<keyword evidence="5" id="KW-1185">Reference proteome</keyword>
<feature type="domain" description="DUF4010" evidence="3">
    <location>
        <begin position="183"/>
        <end position="395"/>
    </location>
</feature>
<feature type="transmembrane region" description="Helical" evidence="1">
    <location>
        <begin position="239"/>
        <end position="263"/>
    </location>
</feature>
<dbReference type="OrthoDB" id="9813718at2"/>
<feature type="transmembrane region" description="Helical" evidence="1">
    <location>
        <begin position="6"/>
        <end position="26"/>
    </location>
</feature>
<sequence>MPFEHLAVRLAVALAIGLLIGLERGWHARNEAEGGRAAGFRTFAIAGLFGGICGALVPAAGAGLLAAGLVALTAVFTVFRWLEAQVDRDFSATGIVAAMATYVLGAYAVLGDVRIAAGSAVVVTLLLALKQPLHAWVRNLSWEEIRAGLILLAMTFLLLPILPDRTIDPWQAVNPAEIWLLAIIIAALSFVGYIAVKAIGDRAGIVLVSLAGGLASSTAVTMTLARLSRDGGGGRGSDLMLAGGILLAAAVMVARVFFIAVLFNQSLAYSLAWPLAAAAAVFLVSAGLLFWRSAGAAGGSSALTLRNPLDLAVALKLAGFIAVITLVSKIAVGALGDAGAYVVAAVSGIADVDALTLSMSRMAGSGIAVEAAATGIAIAAGVNTISKCVMATAVGSRGLAFTASSVSAIALVAGAIAWVFLR</sequence>
<gene>
    <name evidence="4" type="ORF">SAMN02745172_02545</name>
</gene>
<feature type="domain" description="MgtC/SapB/SrpB/YhiD N-terminal" evidence="2">
    <location>
        <begin position="10"/>
        <end position="135"/>
    </location>
</feature>
<organism evidence="4 5">
    <name type="scientific">Pseudoxanthobacter soli DSM 19599</name>
    <dbReference type="NCBI Taxonomy" id="1123029"/>
    <lineage>
        <taxon>Bacteria</taxon>
        <taxon>Pseudomonadati</taxon>
        <taxon>Pseudomonadota</taxon>
        <taxon>Alphaproteobacteria</taxon>
        <taxon>Hyphomicrobiales</taxon>
        <taxon>Segnochrobactraceae</taxon>
        <taxon>Pseudoxanthobacter</taxon>
    </lineage>
</organism>
<keyword evidence="1" id="KW-1133">Transmembrane helix</keyword>
<dbReference type="InterPro" id="IPR025105">
    <property type="entry name" value="DUF4010"/>
</dbReference>
<dbReference type="Pfam" id="PF02308">
    <property type="entry name" value="MgtC"/>
    <property type="match status" value="1"/>
</dbReference>